<dbReference type="InterPro" id="IPR017853">
    <property type="entry name" value="GH"/>
</dbReference>
<reference evidence="1" key="1">
    <citation type="submission" date="2015-03" db="EMBL/GenBank/DDBJ databases">
        <title>Draft Genome Sequence of Burkholderia andropogonis type strain ICMP2807, isolated from Sorghum bicolor.</title>
        <authorList>
            <person name="Lopes-Santos L."/>
            <person name="Castro D.B."/>
            <person name="Ottoboni L.M."/>
            <person name="Park D."/>
            <person name="Weirc B.S."/>
            <person name="Destefano S.A."/>
        </authorList>
    </citation>
    <scope>NUCLEOTIDE SEQUENCE [LARGE SCALE GENOMIC DNA]</scope>
    <source>
        <strain evidence="1">ICMP2807</strain>
    </source>
</reference>
<dbReference type="AlphaFoldDB" id="A0A0F5JWY4"/>
<dbReference type="PATRIC" id="fig|28092.6.peg.4198"/>
<sequence length="893" mass="97292">MTTGGSTTVTGPLATPNIAFYYGAQAPVGMLQAFDAVVLDPRNAFDPGTRPLPHTTWIARVSPNSSAASGADAAALIQNVLQPLWQRGFRGFMLDDTVGGDVIARVHAQYPDAKLMVAGDEAVTRAAGYAASLYAVVGPSLILEVDRGGALVPVSDDARAQRLAASRAFTAKTGVPVIDVEFCDGPDRDCARRVAKQVVGTGGSPYVTDRAFDVVGMGRIEVMPRKVLVVQDRNTNEALDLAVRVHNIAAPLNYLGYEAEYADLDKPFPENVNPDRYAGIVVWIDDENVPNVQAWREWIGGRIDAHVPIAFLGRFGFNLNDGAGQALGLRSVQGPFTAPVNVVHSDPLVGFEIQPNVDPRDIQGVRITDPQGQSLLRLNVNGQQVDEIGMMPWGGYALAPYKVVSLNGIELQRWAINPLSFLTRALRLPTLPSPSLTTENGLRLLMTHVDGDGFASRAEFPGPDYSGQALYDRIFTRYKIPMLLSVIEGEVGPTGLYPKISPRLEQIAKAMFALPNVQIGSHTYSHPFQWDEVDAETGAKTDAGGGDAAFSLNIPNYTFNLDREIGGSIDYINTRLAPPGKKVEVLQWSGDCHPPALAIRKVYEAGVYNFNGGDTVITKSANSWTNISPVGVDKGPGAYQVYAPNQDENVYTNDWQGPFYGFSRVLETFAMTDAPLRFKPIDIYYHMYTGTKEASLHSLEQIFDAVLKQPVLPVYVTEYIQKVLDWRSFAVSRDVQADATGQAAWRFRGNGAVREVHWQPGGAPDLRHAYNVTGYAPGPDGIYIHIEDGDARVAINPNASARPTQPYISFARGFVKDAVVRPDGMRFSFAGHYEPYIRVENAGQCSVTVNGQRRDARREAGTDGLAGSALRIDLPAQLPEKMQYDQVDLHCGR</sequence>
<evidence type="ECO:0000313" key="2">
    <source>
        <dbReference type="Proteomes" id="UP000033618"/>
    </source>
</evidence>
<dbReference type="Proteomes" id="UP000033618">
    <property type="component" value="Unassembled WGS sequence"/>
</dbReference>
<accession>A0A0F5JWY4</accession>
<proteinExistence type="predicted"/>
<dbReference type="InterPro" id="IPR013785">
    <property type="entry name" value="Aldolase_TIM"/>
</dbReference>
<organism evidence="1 2">
    <name type="scientific">Robbsia andropogonis</name>
    <dbReference type="NCBI Taxonomy" id="28092"/>
    <lineage>
        <taxon>Bacteria</taxon>
        <taxon>Pseudomonadati</taxon>
        <taxon>Pseudomonadota</taxon>
        <taxon>Betaproteobacteria</taxon>
        <taxon>Burkholderiales</taxon>
        <taxon>Burkholderiaceae</taxon>
        <taxon>Robbsia</taxon>
    </lineage>
</organism>
<dbReference type="PIRSF" id="PIRSF029570">
    <property type="entry name" value="UCP029570"/>
    <property type="match status" value="1"/>
</dbReference>
<keyword evidence="2" id="KW-1185">Reference proteome</keyword>
<gene>
    <name evidence="1" type="ORF">WM40_17860</name>
</gene>
<dbReference type="InterPro" id="IPR016925">
    <property type="entry name" value="UCP029570"/>
</dbReference>
<dbReference type="SUPFAM" id="SSF51445">
    <property type="entry name" value="(Trans)glycosidases"/>
    <property type="match status" value="1"/>
</dbReference>
<name>A0A0F5JWY4_9BURK</name>
<dbReference type="CDD" id="cd10922">
    <property type="entry name" value="CE4_PelA_like_C"/>
    <property type="match status" value="1"/>
</dbReference>
<dbReference type="STRING" id="28092.WM40_17860"/>
<dbReference type="PANTHER" id="PTHR35882:SF1">
    <property type="match status" value="1"/>
</dbReference>
<comment type="caution">
    <text evidence="1">The sequence shown here is derived from an EMBL/GenBank/DDBJ whole genome shotgun (WGS) entry which is preliminary data.</text>
</comment>
<evidence type="ECO:0000313" key="1">
    <source>
        <dbReference type="EMBL" id="KKB62371.1"/>
    </source>
</evidence>
<protein>
    <submittedName>
        <fullName evidence="1">Sugar ABC transporter</fullName>
    </submittedName>
</protein>
<dbReference type="EMBL" id="LAQU01000021">
    <property type="protein sequence ID" value="KKB62371.1"/>
    <property type="molecule type" value="Genomic_DNA"/>
</dbReference>
<dbReference type="PANTHER" id="PTHR35882">
    <property type="entry name" value="PELA"/>
    <property type="match status" value="1"/>
</dbReference>
<dbReference type="Gene3D" id="3.20.20.70">
    <property type="entry name" value="Aldolase class I"/>
    <property type="match status" value="1"/>
</dbReference>